<evidence type="ECO:0000313" key="1">
    <source>
        <dbReference type="EMBL" id="KAK1860982.1"/>
    </source>
</evidence>
<dbReference type="EMBL" id="CM020618">
    <property type="protein sequence ID" value="KAK1860982.1"/>
    <property type="molecule type" value="Genomic_DNA"/>
</dbReference>
<name>A0ACC3BTZ5_PYRYE</name>
<gene>
    <name evidence="1" type="ORF">I4F81_003568</name>
</gene>
<reference evidence="1" key="1">
    <citation type="submission" date="2019-11" db="EMBL/GenBank/DDBJ databases">
        <title>Nori genome reveals adaptations in red seaweeds to the harsh intertidal environment.</title>
        <authorList>
            <person name="Wang D."/>
            <person name="Mao Y."/>
        </authorList>
    </citation>
    <scope>NUCLEOTIDE SEQUENCE</scope>
    <source>
        <tissue evidence="1">Gametophyte</tissue>
    </source>
</reference>
<keyword evidence="2" id="KW-1185">Reference proteome</keyword>
<sequence length="469" mass="52249">MHPTLDTGAGLNLIRVDQLPTNWTLFATKEQRTPRVVDANGNPLRIVAMINLIVDSGNVKMVSTFHVVKEMAVPAILGTRFINQHVEAIYPRPGKVYWTAPESPNSVCMPILDEPIKQLKQGKVRLAKRATIPPLTEVITWANCDIAGLALLTTNSRLHQRHQVILANGLASTSVGSTTQVRLINVGTSPRILKKGCVLGFAEAYEGPVVAVVDDKPKPLQDKAPPSINDNKKVPGYEWTPTKMTLRSRSQGLPHPDATQVNAVVARPPWVPTIVAFHQDTRGYVQARLHWTHAHGQAGEVIPLYCLRRTFPENFPRNIPERPEWTAPRSVVERLERLHGPHTVELFATRSNRQFPRYGSEAPEEDAEWCDSMRHGLEDHNSWANPPPPLLPAIADRLETSVPMALTLIASRWEGQPWYGTFLSLCFGYEELPAAQAGLTPTSPALHTVEHPPVWTMMAFRFERNHAMG</sequence>
<accession>A0ACC3BTZ5</accession>
<proteinExistence type="predicted"/>
<comment type="caution">
    <text evidence="1">The sequence shown here is derived from an EMBL/GenBank/DDBJ whole genome shotgun (WGS) entry which is preliminary data.</text>
</comment>
<organism evidence="1 2">
    <name type="scientific">Pyropia yezoensis</name>
    <name type="common">Susabi-nori</name>
    <name type="synonym">Porphyra yezoensis</name>
    <dbReference type="NCBI Taxonomy" id="2788"/>
    <lineage>
        <taxon>Eukaryota</taxon>
        <taxon>Rhodophyta</taxon>
        <taxon>Bangiophyceae</taxon>
        <taxon>Bangiales</taxon>
        <taxon>Bangiaceae</taxon>
        <taxon>Pyropia</taxon>
    </lineage>
</organism>
<evidence type="ECO:0000313" key="2">
    <source>
        <dbReference type="Proteomes" id="UP000798662"/>
    </source>
</evidence>
<dbReference type="Proteomes" id="UP000798662">
    <property type="component" value="Chromosome 1"/>
</dbReference>
<protein>
    <submittedName>
        <fullName evidence="1">Uncharacterized protein</fullName>
    </submittedName>
</protein>